<name>A0A0S4XLV0_9BACT</name>
<dbReference type="InterPro" id="IPR002606">
    <property type="entry name" value="Riboflavin_kinase_bac"/>
</dbReference>
<dbReference type="PANTHER" id="PTHR22749:SF6">
    <property type="entry name" value="RIBOFLAVIN KINASE"/>
    <property type="match status" value="1"/>
</dbReference>
<comment type="pathway">
    <text evidence="3">Cofactor biosynthesis; FMN biosynthesis; FMN from riboflavin (ATP route): step 1/1.</text>
</comment>
<protein>
    <recommendedName>
        <fullName evidence="7">Bifunctional riboflavin kinase/FMN adenylyltransferase</fullName>
        <ecNumber evidence="5">2.7.1.26</ecNumber>
        <ecNumber evidence="6">2.7.7.2</ecNumber>
    </recommendedName>
    <alternativeName>
        <fullName evidence="17">Riboflavin biosynthesis protein RibF</fullName>
    </alternativeName>
</protein>
<evidence type="ECO:0000256" key="15">
    <source>
        <dbReference type="ARBA" id="ARBA00022840"/>
    </source>
</evidence>
<dbReference type="GO" id="GO:0006747">
    <property type="term" value="P:FAD biosynthetic process"/>
    <property type="evidence" value="ECO:0007669"/>
    <property type="project" value="UniProtKB-UniPathway"/>
</dbReference>
<evidence type="ECO:0000256" key="12">
    <source>
        <dbReference type="ARBA" id="ARBA00022741"/>
    </source>
</evidence>
<dbReference type="GO" id="GO:0003919">
    <property type="term" value="F:FMN adenylyltransferase activity"/>
    <property type="evidence" value="ECO:0007669"/>
    <property type="project" value="UniProtKB-EC"/>
</dbReference>
<gene>
    <name evidence="21" type="primary">ribF</name>
    <name evidence="21" type="ORF">BN3087_240023</name>
</gene>
<comment type="pathway">
    <text evidence="2">Cofactor biosynthesis; FAD biosynthesis; FAD from FMN: step 1/1.</text>
</comment>
<accession>A0A0S4XLV0</accession>
<dbReference type="UniPathway" id="UPA00277">
    <property type="reaction ID" value="UER00407"/>
</dbReference>
<dbReference type="EMBL" id="FAXN01000023">
    <property type="protein sequence ID" value="CUV65284.1"/>
    <property type="molecule type" value="Genomic_DNA"/>
</dbReference>
<dbReference type="NCBIfam" id="TIGR00083">
    <property type="entry name" value="ribF"/>
    <property type="match status" value="1"/>
</dbReference>
<evidence type="ECO:0000256" key="14">
    <source>
        <dbReference type="ARBA" id="ARBA00022827"/>
    </source>
</evidence>
<comment type="catalytic activity">
    <reaction evidence="18">
        <text>riboflavin + ATP = FMN + ADP + H(+)</text>
        <dbReference type="Rhea" id="RHEA:14357"/>
        <dbReference type="ChEBI" id="CHEBI:15378"/>
        <dbReference type="ChEBI" id="CHEBI:30616"/>
        <dbReference type="ChEBI" id="CHEBI:57986"/>
        <dbReference type="ChEBI" id="CHEBI:58210"/>
        <dbReference type="ChEBI" id="CHEBI:456216"/>
        <dbReference type="EC" id="2.7.1.26"/>
    </reaction>
</comment>
<keyword evidence="12" id="KW-0547">Nucleotide-binding</keyword>
<dbReference type="SUPFAM" id="SSF52374">
    <property type="entry name" value="Nucleotidylyl transferase"/>
    <property type="match status" value="1"/>
</dbReference>
<evidence type="ECO:0000256" key="17">
    <source>
        <dbReference type="ARBA" id="ARBA00032176"/>
    </source>
</evidence>
<evidence type="ECO:0000256" key="19">
    <source>
        <dbReference type="ARBA" id="ARBA00049494"/>
    </source>
</evidence>
<evidence type="ECO:0000256" key="8">
    <source>
        <dbReference type="ARBA" id="ARBA00022630"/>
    </source>
</evidence>
<dbReference type="Pfam" id="PF01687">
    <property type="entry name" value="Flavokinase"/>
    <property type="match status" value="1"/>
</dbReference>
<comment type="similarity">
    <text evidence="4">Belongs to the RibF family.</text>
</comment>
<dbReference type="EC" id="2.7.1.26" evidence="5"/>
<evidence type="ECO:0000256" key="7">
    <source>
        <dbReference type="ARBA" id="ARBA00018483"/>
    </source>
</evidence>
<proteinExistence type="inferred from homology"/>
<dbReference type="NCBIfam" id="NF004162">
    <property type="entry name" value="PRK05627.1-5"/>
    <property type="match status" value="1"/>
</dbReference>
<dbReference type="PANTHER" id="PTHR22749">
    <property type="entry name" value="RIBOFLAVIN KINASE/FMN ADENYLYLTRANSFERASE"/>
    <property type="match status" value="1"/>
</dbReference>
<dbReference type="Gene3D" id="3.40.50.620">
    <property type="entry name" value="HUPs"/>
    <property type="match status" value="1"/>
</dbReference>
<dbReference type="InterPro" id="IPR014729">
    <property type="entry name" value="Rossmann-like_a/b/a_fold"/>
</dbReference>
<dbReference type="EC" id="2.7.7.2" evidence="6"/>
<dbReference type="Gene3D" id="2.40.30.30">
    <property type="entry name" value="Riboflavin kinase-like"/>
    <property type="match status" value="1"/>
</dbReference>
<evidence type="ECO:0000256" key="2">
    <source>
        <dbReference type="ARBA" id="ARBA00004726"/>
    </source>
</evidence>
<dbReference type="GO" id="GO:0009398">
    <property type="term" value="P:FMN biosynthetic process"/>
    <property type="evidence" value="ECO:0007669"/>
    <property type="project" value="UniProtKB-UniPathway"/>
</dbReference>
<reference evidence="21" key="1">
    <citation type="submission" date="2015-11" db="EMBL/GenBank/DDBJ databases">
        <authorList>
            <person name="Zhang Y."/>
            <person name="Guo Z."/>
        </authorList>
    </citation>
    <scope>NUCLEOTIDE SEQUENCE</scope>
    <source>
        <strain evidence="21">BN30871</strain>
    </source>
</reference>
<keyword evidence="14" id="KW-0274">FAD</keyword>
<evidence type="ECO:0000256" key="18">
    <source>
        <dbReference type="ARBA" id="ARBA00047880"/>
    </source>
</evidence>
<evidence type="ECO:0000256" key="16">
    <source>
        <dbReference type="ARBA" id="ARBA00023268"/>
    </source>
</evidence>
<organism evidence="21">
    <name type="scientific">Sulfurovum sp. enrichment culture clone C5</name>
    <dbReference type="NCBI Taxonomy" id="497650"/>
    <lineage>
        <taxon>Bacteria</taxon>
        <taxon>Pseudomonadati</taxon>
        <taxon>Campylobacterota</taxon>
        <taxon>Epsilonproteobacteria</taxon>
        <taxon>Campylobacterales</taxon>
        <taxon>Sulfurovaceae</taxon>
        <taxon>Sulfurovum</taxon>
        <taxon>environmental samples</taxon>
    </lineage>
</organism>
<evidence type="ECO:0000256" key="1">
    <source>
        <dbReference type="ARBA" id="ARBA00002121"/>
    </source>
</evidence>
<dbReference type="InterPro" id="IPR023468">
    <property type="entry name" value="Riboflavin_kinase"/>
</dbReference>
<sequence>MIKSIAIGAFDGIHTAHNVLADKADAIVVIERNSAVLTPGHKRANYTKKPIFFYHLDKIKDLTPKEFIDLLVKNFKGLEEIVVGYDFGFGRDKSGNISTLEEFFKGSVTVVEMIKYEDIAIHSRVIKNYIREGKIQKANKMLGRNYQIGGSVIKGQGLGSKRFVPTLNIDVAGYLLPKEGIYATQTKIGDIWHKSVSFIGHRVSTDGKFAVETHIIDKEIHCVKDLVEIRFEHFIRENRKFENLDDLKDQIDKDIQKAKELT</sequence>
<keyword evidence="11 21" id="KW-0548">Nucleotidyltransferase</keyword>
<evidence type="ECO:0000259" key="20">
    <source>
        <dbReference type="SMART" id="SM00904"/>
    </source>
</evidence>
<dbReference type="Pfam" id="PF06574">
    <property type="entry name" value="FAD_syn"/>
    <property type="match status" value="1"/>
</dbReference>
<dbReference type="InterPro" id="IPR023465">
    <property type="entry name" value="Riboflavin_kinase_dom_sf"/>
</dbReference>
<evidence type="ECO:0000256" key="6">
    <source>
        <dbReference type="ARBA" id="ARBA00012393"/>
    </source>
</evidence>
<dbReference type="InterPro" id="IPR015864">
    <property type="entry name" value="FAD_synthase"/>
</dbReference>
<evidence type="ECO:0000256" key="10">
    <source>
        <dbReference type="ARBA" id="ARBA00022679"/>
    </source>
</evidence>
<evidence type="ECO:0000256" key="9">
    <source>
        <dbReference type="ARBA" id="ARBA00022643"/>
    </source>
</evidence>
<dbReference type="SUPFAM" id="SSF82114">
    <property type="entry name" value="Riboflavin kinase-like"/>
    <property type="match status" value="1"/>
</dbReference>
<dbReference type="SMART" id="SM00904">
    <property type="entry name" value="Flavokinase"/>
    <property type="match status" value="1"/>
</dbReference>
<evidence type="ECO:0000256" key="5">
    <source>
        <dbReference type="ARBA" id="ARBA00012105"/>
    </source>
</evidence>
<keyword evidence="13" id="KW-0418">Kinase</keyword>
<dbReference type="GO" id="GO:0008531">
    <property type="term" value="F:riboflavin kinase activity"/>
    <property type="evidence" value="ECO:0007669"/>
    <property type="project" value="UniProtKB-EC"/>
</dbReference>
<evidence type="ECO:0000256" key="3">
    <source>
        <dbReference type="ARBA" id="ARBA00005201"/>
    </source>
</evidence>
<dbReference type="GO" id="GO:0005524">
    <property type="term" value="F:ATP binding"/>
    <property type="evidence" value="ECO:0007669"/>
    <property type="project" value="UniProtKB-KW"/>
</dbReference>
<dbReference type="AlphaFoldDB" id="A0A0S4XLV0"/>
<comment type="catalytic activity">
    <reaction evidence="19">
        <text>FMN + ATP + H(+) = FAD + diphosphate</text>
        <dbReference type="Rhea" id="RHEA:17237"/>
        <dbReference type="ChEBI" id="CHEBI:15378"/>
        <dbReference type="ChEBI" id="CHEBI:30616"/>
        <dbReference type="ChEBI" id="CHEBI:33019"/>
        <dbReference type="ChEBI" id="CHEBI:57692"/>
        <dbReference type="ChEBI" id="CHEBI:58210"/>
        <dbReference type="EC" id="2.7.7.2"/>
    </reaction>
</comment>
<evidence type="ECO:0000256" key="11">
    <source>
        <dbReference type="ARBA" id="ARBA00022695"/>
    </source>
</evidence>
<comment type="function">
    <text evidence="1">Catalyzes the phosphorylation of riboflavin to FMN followed by the adenylation of FMN to FAD.</text>
</comment>
<keyword evidence="8" id="KW-0285">Flavoprotein</keyword>
<keyword evidence="16" id="KW-0511">Multifunctional enzyme</keyword>
<evidence type="ECO:0000256" key="13">
    <source>
        <dbReference type="ARBA" id="ARBA00022777"/>
    </source>
</evidence>
<keyword evidence="10 21" id="KW-0808">Transferase</keyword>
<dbReference type="InterPro" id="IPR015865">
    <property type="entry name" value="Riboflavin_kinase_bac/euk"/>
</dbReference>
<dbReference type="GO" id="GO:0009231">
    <property type="term" value="P:riboflavin biosynthetic process"/>
    <property type="evidence" value="ECO:0007669"/>
    <property type="project" value="InterPro"/>
</dbReference>
<dbReference type="UniPathway" id="UPA00276">
    <property type="reaction ID" value="UER00406"/>
</dbReference>
<feature type="domain" description="Riboflavin kinase" evidence="20">
    <location>
        <begin position="141"/>
        <end position="262"/>
    </location>
</feature>
<keyword evidence="9" id="KW-0288">FMN</keyword>
<evidence type="ECO:0000256" key="4">
    <source>
        <dbReference type="ARBA" id="ARBA00010214"/>
    </source>
</evidence>
<evidence type="ECO:0000313" key="21">
    <source>
        <dbReference type="EMBL" id="CUV65284.1"/>
    </source>
</evidence>
<keyword evidence="15" id="KW-0067">ATP-binding</keyword>